<feature type="transmembrane region" description="Helical" evidence="1">
    <location>
        <begin position="66"/>
        <end position="82"/>
    </location>
</feature>
<accession>A0A1D7XN32</accession>
<feature type="transmembrane region" description="Helical" evidence="1">
    <location>
        <begin position="29"/>
        <end position="46"/>
    </location>
</feature>
<name>A0A1D7XN32_9CLOT</name>
<dbReference type="STRING" id="394958.BGI42_13850"/>
<keyword evidence="3" id="KW-1185">Reference proteome</keyword>
<feature type="transmembrane region" description="Helical" evidence="1">
    <location>
        <begin position="88"/>
        <end position="108"/>
    </location>
</feature>
<dbReference type="AlphaFoldDB" id="A0A1D7XN32"/>
<evidence type="ECO:0008006" key="4">
    <source>
        <dbReference type="Google" id="ProtNLM"/>
    </source>
</evidence>
<dbReference type="Proteomes" id="UP000094652">
    <property type="component" value="Chromosome"/>
</dbReference>
<evidence type="ECO:0000313" key="3">
    <source>
        <dbReference type="Proteomes" id="UP000094652"/>
    </source>
</evidence>
<feature type="transmembrane region" description="Helical" evidence="1">
    <location>
        <begin position="376"/>
        <end position="396"/>
    </location>
</feature>
<feature type="transmembrane region" description="Helical" evidence="1">
    <location>
        <begin position="402"/>
        <end position="422"/>
    </location>
</feature>
<feature type="transmembrane region" description="Helical" evidence="1">
    <location>
        <begin position="345"/>
        <end position="364"/>
    </location>
</feature>
<dbReference type="RefSeq" id="WP_069680871.1">
    <property type="nucleotide sequence ID" value="NZ_CP017253.2"/>
</dbReference>
<proteinExistence type="predicted"/>
<protein>
    <recommendedName>
        <fullName evidence="4">O-antigen ligase domain-containing protein</fullName>
    </recommendedName>
</protein>
<dbReference type="EMBL" id="CP017253">
    <property type="protein sequence ID" value="AOR24748.1"/>
    <property type="molecule type" value="Genomic_DNA"/>
</dbReference>
<gene>
    <name evidence="2" type="ORF">BGI42_13850</name>
</gene>
<organism evidence="2 3">
    <name type="scientific">Clostridium taeniosporum</name>
    <dbReference type="NCBI Taxonomy" id="394958"/>
    <lineage>
        <taxon>Bacteria</taxon>
        <taxon>Bacillati</taxon>
        <taxon>Bacillota</taxon>
        <taxon>Clostridia</taxon>
        <taxon>Eubacteriales</taxon>
        <taxon>Clostridiaceae</taxon>
        <taxon>Clostridium</taxon>
    </lineage>
</organism>
<keyword evidence="1" id="KW-0472">Membrane</keyword>
<feature type="transmembrane region" description="Helical" evidence="1">
    <location>
        <begin position="208"/>
        <end position="235"/>
    </location>
</feature>
<keyword evidence="1" id="KW-0812">Transmembrane</keyword>
<feature type="transmembrane region" description="Helical" evidence="1">
    <location>
        <begin position="120"/>
        <end position="139"/>
    </location>
</feature>
<feature type="transmembrane region" description="Helical" evidence="1">
    <location>
        <begin position="176"/>
        <end position="196"/>
    </location>
</feature>
<reference evidence="3" key="1">
    <citation type="submission" date="2016-09" db="EMBL/GenBank/DDBJ databases">
        <title>Genomics of Clostridium taeniosporum, an organism which forms endospores with ribbon-like appendages.</title>
        <authorList>
            <person name="Walker J.R."/>
        </authorList>
    </citation>
    <scope>NUCLEOTIDE SEQUENCE [LARGE SCALE GENOMIC DNA]</scope>
    <source>
        <strain evidence="3">1/k</strain>
    </source>
</reference>
<dbReference type="OrthoDB" id="2164445at2"/>
<feature type="transmembrane region" description="Helical" evidence="1">
    <location>
        <begin position="255"/>
        <end position="274"/>
    </location>
</feature>
<dbReference type="KEGG" id="ctae:BGI42_13850"/>
<keyword evidence="1" id="KW-1133">Transmembrane helix</keyword>
<evidence type="ECO:0000256" key="1">
    <source>
        <dbReference type="SAM" id="Phobius"/>
    </source>
</evidence>
<sequence>MIKNNIFITIMMFLFVFNIPFTFLPFGTAKLFTIMGIVILFIQITMKKKSMFFNNKEAKFCFKYSLFLLIGSIFFTLIHNTFDFTITYSYFLFIIEHLLGSLTIIYLINKKNSISIEYVLRRIVSICFIQSCLVILMLISEKIKIFIYSILKTGESLYDMGLRYDGIRGLGVASNTTYELSFVLSIGLIIDVYLINKFQNNKEIFKLSLSYLVICFATIVTARTGLIGVFISFLILVINYKKKYKECINIRKIKFILFLFIICFISIVFLNLIFSDFIILVQEKIIPFAFEAFINLFRNKSFEMSSTNVLKQMYFPVSFKTLIIGDGRYINENGIGYYMSTDAGYMRHLLFSGIFSVFLYDFYFKIFNKIKNNIKYLNYKRLNIIISFLAVYYFLVHAKGDLLTGGNMAIKVLVLIYLASGFESKNLKIKQKI</sequence>
<evidence type="ECO:0000313" key="2">
    <source>
        <dbReference type="EMBL" id="AOR24748.1"/>
    </source>
</evidence>